<evidence type="ECO:0000313" key="4">
    <source>
        <dbReference type="EMBL" id="KAG7367974.1"/>
    </source>
</evidence>
<dbReference type="Pfam" id="PF03372">
    <property type="entry name" value="Exo_endo_phos"/>
    <property type="match status" value="1"/>
</dbReference>
<protein>
    <submittedName>
        <fullName evidence="4">Endonuclease/exonuclease/phosphatase family protein</fullName>
    </submittedName>
</protein>
<accession>A0A9K3LTZ8</accession>
<feature type="compositionally biased region" description="Polar residues" evidence="2">
    <location>
        <begin position="436"/>
        <end position="455"/>
    </location>
</feature>
<keyword evidence="4" id="KW-0255">Endonuclease</keyword>
<keyword evidence="4" id="KW-0540">Nuclease</keyword>
<keyword evidence="1" id="KW-0175">Coiled coil</keyword>
<keyword evidence="4" id="KW-0378">Hydrolase</keyword>
<evidence type="ECO:0000256" key="2">
    <source>
        <dbReference type="SAM" id="MobiDB-lite"/>
    </source>
</evidence>
<name>A0A9K3LTZ8_9STRA</name>
<gene>
    <name evidence="4" type="ORF">IV203_030717</name>
</gene>
<evidence type="ECO:0000313" key="5">
    <source>
        <dbReference type="Proteomes" id="UP000693970"/>
    </source>
</evidence>
<evidence type="ECO:0000256" key="1">
    <source>
        <dbReference type="SAM" id="Coils"/>
    </source>
</evidence>
<feature type="coiled-coil region" evidence="1">
    <location>
        <begin position="1034"/>
        <end position="1061"/>
    </location>
</feature>
<feature type="domain" description="Endonuclease/exonuclease/phosphatase" evidence="3">
    <location>
        <begin position="629"/>
        <end position="883"/>
    </location>
</feature>
<feature type="compositionally biased region" description="Polar residues" evidence="2">
    <location>
        <begin position="1"/>
        <end position="14"/>
    </location>
</feature>
<feature type="coiled-coil region" evidence="1">
    <location>
        <begin position="533"/>
        <end position="560"/>
    </location>
</feature>
<evidence type="ECO:0000259" key="3">
    <source>
        <dbReference type="Pfam" id="PF03372"/>
    </source>
</evidence>
<feature type="region of interest" description="Disordered" evidence="2">
    <location>
        <begin position="416"/>
        <end position="465"/>
    </location>
</feature>
<proteinExistence type="predicted"/>
<reference evidence="4" key="2">
    <citation type="submission" date="2021-04" db="EMBL/GenBank/DDBJ databases">
        <authorList>
            <person name="Podell S."/>
        </authorList>
    </citation>
    <scope>NUCLEOTIDE SEQUENCE</scope>
    <source>
        <strain evidence="4">Hildebrandi</strain>
    </source>
</reference>
<dbReference type="GO" id="GO:0004519">
    <property type="term" value="F:endonuclease activity"/>
    <property type="evidence" value="ECO:0007669"/>
    <property type="project" value="UniProtKB-KW"/>
</dbReference>
<dbReference type="EMBL" id="JAGRRH010000006">
    <property type="protein sequence ID" value="KAG7367974.1"/>
    <property type="molecule type" value="Genomic_DNA"/>
</dbReference>
<comment type="caution">
    <text evidence="4">The sequence shown here is derived from an EMBL/GenBank/DDBJ whole genome shotgun (WGS) entry which is preliminary data.</text>
</comment>
<dbReference type="OrthoDB" id="48966at2759"/>
<keyword evidence="5" id="KW-1185">Reference proteome</keyword>
<reference evidence="4" key="1">
    <citation type="journal article" date="2021" name="Sci. Rep.">
        <title>Diploid genomic architecture of Nitzschia inconspicua, an elite biomass production diatom.</title>
        <authorList>
            <person name="Oliver A."/>
            <person name="Podell S."/>
            <person name="Pinowska A."/>
            <person name="Traller J.C."/>
            <person name="Smith S.R."/>
            <person name="McClure R."/>
            <person name="Beliaev A."/>
            <person name="Bohutskyi P."/>
            <person name="Hill E.A."/>
            <person name="Rabines A."/>
            <person name="Zheng H."/>
            <person name="Allen L.Z."/>
            <person name="Kuo A."/>
            <person name="Grigoriev I.V."/>
            <person name="Allen A.E."/>
            <person name="Hazlebeck D."/>
            <person name="Allen E.E."/>
        </authorList>
    </citation>
    <scope>NUCLEOTIDE SEQUENCE</scope>
    <source>
        <strain evidence="4">Hildebrandi</strain>
    </source>
</reference>
<feature type="region of interest" description="Disordered" evidence="2">
    <location>
        <begin position="1391"/>
        <end position="1423"/>
    </location>
</feature>
<dbReference type="Proteomes" id="UP000693970">
    <property type="component" value="Unassembled WGS sequence"/>
</dbReference>
<sequence length="1423" mass="160887">MSNTTAPDAFSPSTDNDDATVITGKPNSRPSATKVWKEIVVKLRFQADEHLQTRDVSHLAFGVFTAMKNKFETSLSIKTNENRELRTLQAPNEDDFQKLFKVTHRRGNKTKKIRAQSWIIFRIGTAMTLTTIRKEPTVSDALKRTYGNLVYYPWTEDVHDVVPLGFFVGPMPQYMTTTQFEEEVLQYIAAKAHMEPKRIPKYRCVMETVSAFHPATEHRIRCQAFTIQVEKMNAQKLHKILEKAFTPATKQLLFVPFEGRRNQPDDFAKAVLSQAALEGKHRIVAIHGIHPDTMFEFEGILQQTFPQVMKVYRTPTTSYLNNGGEPLGRYNLMCLTTDFPTLCVALNSTLADTYLNFTQQTGSPPPDTPHAEKVRVISQYPQLSSSGSKASQTTRDSFLASQHSVLAELDFTIEDVPPERRSVRPQQNPPIPTTIHAHSTPTLSPGTDTLEAAQSQPPPNLTTPRLPSWATIVAGLSPTAPSAAEQTFTESQVQTSLAQHKNREAQRQEIALQVKQQLAEQKDEDIRQRDEEIRRQDQQIKLQAQQIQQLIAKLQEMQTSPSPPLQDQVTTCPTWTCPPTNSIMSLRDSWFSQQPDSIQIQSETSPDSFLGDLLATPKPPEHTRLYFVNANGLHHGALGGDFAEVCQTMSEEHIDIMGIAETHLDTRHPNLVRTCAKAARRTFTHSRICMASSRRTYNTSYKPGGTAMISNGPVTGRITQTNSDSMGRWCSTSYRGANGHHVTVVTAYQVCKTQPTKDMSANPSQQPIRKTAAVTQQYSMMVEQNPHTTLHPRDQFRIDMLDFLRDLQKQNHEIILMGDFNEPLGSEVRGMLHIANSCALVDLLALKIGTSSFNTYIGGSDRIDYVLVSPRVATACKAAGYEPVKYRFKGDHRGFFLDFDTTQLFQNATIPLPPPAARMIQSRHRPSCETYIRLKHQYLTDHRWFERLAEATKTPTFNRPTIEGLDRDWTRASIQAEKHCRRPPNPPYSLELASKRTRKNALNIILSAARWNIPMLAAREKAVLKCTETLPESLEECQSEYKQLRKDIRRIEAQVVSFRRSEQEAQLQARLADGEKAGAIALRNIMVAEETKEMWRQLRALNPVGDQGITTIDVPTDGNFETNHCKECTDWTTIDEPKNIEAALLKRNRIHFGQAQGTPPTISPLREKINWSASTYESELILEGDNIDSAMLSAAEKLMLTHFRRTTNLDTITAQITEAEWEGKMKVWNENTSTSPSGMHLGHHKAIIKPFPVPENYDYEDPDKPPLCEDLRNDLVQGQLQLVNYAIKHSYCYDRWSKVATFMIQKEPGNTKVHRLRVIHLYEADFNLLLGVKWRQLTQHCIDSNLLNPWQFGGLPGRDATTPVFLEELQWEISRASRRGYGPVTGIQHFQEKGLNEESGDDGGNDPSSKKNVEKKGVSVKRI</sequence>
<organism evidence="4 5">
    <name type="scientific">Nitzschia inconspicua</name>
    <dbReference type="NCBI Taxonomy" id="303405"/>
    <lineage>
        <taxon>Eukaryota</taxon>
        <taxon>Sar</taxon>
        <taxon>Stramenopiles</taxon>
        <taxon>Ochrophyta</taxon>
        <taxon>Bacillariophyta</taxon>
        <taxon>Bacillariophyceae</taxon>
        <taxon>Bacillariophycidae</taxon>
        <taxon>Bacillariales</taxon>
        <taxon>Bacillariaceae</taxon>
        <taxon>Nitzschia</taxon>
    </lineage>
</organism>
<feature type="compositionally biased region" description="Basic and acidic residues" evidence="2">
    <location>
        <begin position="1408"/>
        <end position="1417"/>
    </location>
</feature>
<dbReference type="InterPro" id="IPR005135">
    <property type="entry name" value="Endo/exonuclease/phosphatase"/>
</dbReference>
<feature type="region of interest" description="Disordered" evidence="2">
    <location>
        <begin position="1"/>
        <end position="30"/>
    </location>
</feature>